<evidence type="ECO:0000313" key="9">
    <source>
        <dbReference type="Proteomes" id="UP000320772"/>
    </source>
</evidence>
<dbReference type="GO" id="GO:0016757">
    <property type="term" value="F:glycosyltransferase activity"/>
    <property type="evidence" value="ECO:0007669"/>
    <property type="project" value="UniProtKB-KW"/>
</dbReference>
<dbReference type="PANTHER" id="PTHR43646">
    <property type="entry name" value="GLYCOSYLTRANSFERASE"/>
    <property type="match status" value="1"/>
</dbReference>
<dbReference type="SUPFAM" id="SSF53448">
    <property type="entry name" value="Nucleotide-diphospho-sugar transferases"/>
    <property type="match status" value="1"/>
</dbReference>
<evidence type="ECO:0000256" key="5">
    <source>
        <dbReference type="ARBA" id="ARBA00023136"/>
    </source>
</evidence>
<comment type="caution">
    <text evidence="8">The sequence shown here is derived from an EMBL/GenBank/DDBJ whole genome shotgun (WGS) entry which is preliminary data.</text>
</comment>
<gene>
    <name evidence="8" type="ORF">GRO01_24530</name>
</gene>
<dbReference type="Gene3D" id="3.90.550.10">
    <property type="entry name" value="Spore Coat Polysaccharide Biosynthesis Protein SpsA, Chain A"/>
    <property type="match status" value="1"/>
</dbReference>
<accession>A0A4Y3M8P8</accession>
<dbReference type="GO" id="GO:0005886">
    <property type="term" value="C:plasma membrane"/>
    <property type="evidence" value="ECO:0007669"/>
    <property type="project" value="UniProtKB-SubCell"/>
</dbReference>
<dbReference type="Pfam" id="PF00535">
    <property type="entry name" value="Glycos_transf_2"/>
    <property type="match status" value="1"/>
</dbReference>
<protein>
    <recommendedName>
        <fullName evidence="7">Glycosyltransferase 2-like domain-containing protein</fullName>
    </recommendedName>
</protein>
<feature type="domain" description="Glycosyltransferase 2-like" evidence="7">
    <location>
        <begin position="9"/>
        <end position="147"/>
    </location>
</feature>
<sequence length="356" mass="40523">MVWKRQRVVAIPVCNEEEHIIPCLLALAAQKDALDRVVLWINNTTDDTRNRALSLTGRLPFELETVTVSYDPAQASAGLARRDAMAHTAKTAAPDAILFTTDADSEVAPDWTENILAAFTQYPVEAVFGRVLLMPEEYRKIPPHLHEDEQAERAYGALLEQIGLMLRPEAHDPWPRHQEHSGASIAVTHEAWRRVGGIPHISSGEDREFYKALRRHGIPVRHDLEVRVYVSARLQGRAQGGMAETLARRLIAQDEYIDDAFEPVSRRLLRLRREHAYWNADQYAFPMQPYPELPLVHIRRQDLPRHHERAQRVLNVLRQLKSRFSKELQSGTTGQSDIPLHALTDQTASLPHGRFG</sequence>
<evidence type="ECO:0000259" key="7">
    <source>
        <dbReference type="Pfam" id="PF00535"/>
    </source>
</evidence>
<keyword evidence="4" id="KW-0808">Transferase</keyword>
<dbReference type="AlphaFoldDB" id="A0A4Y3M8P8"/>
<keyword evidence="5" id="KW-0472">Membrane</keyword>
<dbReference type="InterPro" id="IPR001173">
    <property type="entry name" value="Glyco_trans_2-like"/>
</dbReference>
<evidence type="ECO:0000256" key="6">
    <source>
        <dbReference type="SAM" id="MobiDB-lite"/>
    </source>
</evidence>
<keyword evidence="2" id="KW-1003">Cell membrane</keyword>
<comment type="subcellular location">
    <subcellularLocation>
        <location evidence="1">Cell membrane</location>
    </subcellularLocation>
</comment>
<evidence type="ECO:0000256" key="3">
    <source>
        <dbReference type="ARBA" id="ARBA00022676"/>
    </source>
</evidence>
<evidence type="ECO:0000256" key="1">
    <source>
        <dbReference type="ARBA" id="ARBA00004236"/>
    </source>
</evidence>
<keyword evidence="9" id="KW-1185">Reference proteome</keyword>
<dbReference type="Proteomes" id="UP000320772">
    <property type="component" value="Unassembled WGS sequence"/>
</dbReference>
<organism evidence="8 9">
    <name type="scientific">Gluconobacter roseus NBRC 3990</name>
    <dbReference type="NCBI Taxonomy" id="1307950"/>
    <lineage>
        <taxon>Bacteria</taxon>
        <taxon>Pseudomonadati</taxon>
        <taxon>Pseudomonadota</taxon>
        <taxon>Alphaproteobacteria</taxon>
        <taxon>Acetobacterales</taxon>
        <taxon>Acetobacteraceae</taxon>
        <taxon>Gluconobacter</taxon>
    </lineage>
</organism>
<dbReference type="EMBL" id="BJLY01000005">
    <property type="protein sequence ID" value="GEB04877.1"/>
    <property type="molecule type" value="Genomic_DNA"/>
</dbReference>
<feature type="region of interest" description="Disordered" evidence="6">
    <location>
        <begin position="326"/>
        <end position="356"/>
    </location>
</feature>
<proteinExistence type="predicted"/>
<evidence type="ECO:0000256" key="4">
    <source>
        <dbReference type="ARBA" id="ARBA00022679"/>
    </source>
</evidence>
<feature type="compositionally biased region" description="Polar residues" evidence="6">
    <location>
        <begin position="327"/>
        <end position="336"/>
    </location>
</feature>
<evidence type="ECO:0000313" key="8">
    <source>
        <dbReference type="EMBL" id="GEB04877.1"/>
    </source>
</evidence>
<dbReference type="RefSeq" id="WP_231490024.1">
    <property type="nucleotide sequence ID" value="NZ_BAQZ01000019.1"/>
</dbReference>
<reference evidence="8 9" key="1">
    <citation type="submission" date="2019-06" db="EMBL/GenBank/DDBJ databases">
        <title>Whole genome shotgun sequence of Gluconobacter roseus NBRC 3990.</title>
        <authorList>
            <person name="Hosoyama A."/>
            <person name="Uohara A."/>
            <person name="Ohji S."/>
            <person name="Ichikawa N."/>
        </authorList>
    </citation>
    <scope>NUCLEOTIDE SEQUENCE [LARGE SCALE GENOMIC DNA]</scope>
    <source>
        <strain evidence="8 9">NBRC 3990</strain>
    </source>
</reference>
<dbReference type="STRING" id="586239.AD943_01210"/>
<dbReference type="CDD" id="cd00761">
    <property type="entry name" value="Glyco_tranf_GTA_type"/>
    <property type="match status" value="1"/>
</dbReference>
<keyword evidence="3" id="KW-0328">Glycosyltransferase</keyword>
<dbReference type="PANTHER" id="PTHR43646:SF2">
    <property type="entry name" value="GLYCOSYLTRANSFERASE 2-LIKE DOMAIN-CONTAINING PROTEIN"/>
    <property type="match status" value="1"/>
</dbReference>
<name>A0A4Y3M8P8_9PROT</name>
<evidence type="ECO:0000256" key="2">
    <source>
        <dbReference type="ARBA" id="ARBA00022475"/>
    </source>
</evidence>
<dbReference type="InterPro" id="IPR029044">
    <property type="entry name" value="Nucleotide-diphossugar_trans"/>
</dbReference>